<evidence type="ECO:0000313" key="2">
    <source>
        <dbReference type="Proteomes" id="UP000245119"/>
    </source>
</evidence>
<dbReference type="OrthoDB" id="10053808at2759"/>
<comment type="caution">
    <text evidence="1">The sequence shown here is derived from an EMBL/GenBank/DDBJ whole genome shotgun (WGS) entry which is preliminary data.</text>
</comment>
<dbReference type="InterPro" id="IPR043502">
    <property type="entry name" value="DNA/RNA_pol_sf"/>
</dbReference>
<dbReference type="SUPFAM" id="SSF56672">
    <property type="entry name" value="DNA/RNA polymerases"/>
    <property type="match status" value="1"/>
</dbReference>
<dbReference type="EMBL" id="PZQS01000014">
    <property type="protein sequence ID" value="PVD18916.1"/>
    <property type="molecule type" value="Genomic_DNA"/>
</dbReference>
<dbReference type="PANTHER" id="PTHR33206:SF1">
    <property type="entry name" value="DNA-DIRECTED DNA POLYMERASE"/>
    <property type="match status" value="1"/>
</dbReference>
<gene>
    <name evidence="1" type="ORF">C0Q70_21475</name>
</gene>
<dbReference type="Proteomes" id="UP000245119">
    <property type="component" value="Linkage Group LG14"/>
</dbReference>
<keyword evidence="2" id="KW-1185">Reference proteome</keyword>
<sequence length="168" mass="19687">MVTSARRQGDSDPSKNILSETFKLLGNSAYGKTLTNIARHCDIYYVGDSDCEKLINDSRFQKLTELTEDLYEVEMAKKNINWGLPLQIGYFVYQYAKLRMLQFYYDCVDKYVDRSNFQLCEMDTDSLYMALAAPRFEDAVRPELQQQFFQEYTQWFPGQHATNITETL</sequence>
<accession>A0A2T7NCM0</accession>
<organism evidence="1 2">
    <name type="scientific">Pomacea canaliculata</name>
    <name type="common">Golden apple snail</name>
    <dbReference type="NCBI Taxonomy" id="400727"/>
    <lineage>
        <taxon>Eukaryota</taxon>
        <taxon>Metazoa</taxon>
        <taxon>Spiralia</taxon>
        <taxon>Lophotrochozoa</taxon>
        <taxon>Mollusca</taxon>
        <taxon>Gastropoda</taxon>
        <taxon>Caenogastropoda</taxon>
        <taxon>Architaenioglossa</taxon>
        <taxon>Ampullarioidea</taxon>
        <taxon>Ampullariidae</taxon>
        <taxon>Pomacea</taxon>
    </lineage>
</organism>
<protein>
    <recommendedName>
        <fullName evidence="3">DNA-directed DNA polymerase</fullName>
    </recommendedName>
</protein>
<evidence type="ECO:0008006" key="3">
    <source>
        <dbReference type="Google" id="ProtNLM"/>
    </source>
</evidence>
<name>A0A2T7NCM0_POMCA</name>
<proteinExistence type="predicted"/>
<dbReference type="AlphaFoldDB" id="A0A2T7NCM0"/>
<reference evidence="1 2" key="1">
    <citation type="submission" date="2018-04" db="EMBL/GenBank/DDBJ databases">
        <title>The genome of golden apple snail Pomacea canaliculata provides insight into stress tolerance and invasive adaptation.</title>
        <authorList>
            <person name="Liu C."/>
            <person name="Liu B."/>
            <person name="Ren Y."/>
            <person name="Zhang Y."/>
            <person name="Wang H."/>
            <person name="Li S."/>
            <person name="Jiang F."/>
            <person name="Yin L."/>
            <person name="Zhang G."/>
            <person name="Qian W."/>
            <person name="Fan W."/>
        </authorList>
    </citation>
    <scope>NUCLEOTIDE SEQUENCE [LARGE SCALE GENOMIC DNA]</scope>
    <source>
        <strain evidence="1">SZHN2017</strain>
        <tissue evidence="1">Muscle</tissue>
    </source>
</reference>
<dbReference type="PANTHER" id="PTHR33206">
    <property type="entry name" value="PROTEIN CBG10425"/>
    <property type="match status" value="1"/>
</dbReference>
<evidence type="ECO:0000313" key="1">
    <source>
        <dbReference type="EMBL" id="PVD18916.1"/>
    </source>
</evidence>